<dbReference type="InterPro" id="IPR003954">
    <property type="entry name" value="RRM_euk-type"/>
</dbReference>
<evidence type="ECO:0000256" key="22">
    <source>
        <dbReference type="PROSITE-ProRule" id="PRU00176"/>
    </source>
</evidence>
<dbReference type="PANTHER" id="PTHR15608:SF0">
    <property type="entry name" value="HIV TAT-SPECIFIC FACTOR 1"/>
    <property type="match status" value="1"/>
</dbReference>
<name>A0A401S8U4_CHIPU</name>
<evidence type="ECO:0000313" key="25">
    <source>
        <dbReference type="EMBL" id="GCC26750.1"/>
    </source>
</evidence>
<keyword evidence="8" id="KW-0747">Spliceosome</keyword>
<keyword evidence="11" id="KW-0832">Ubl conjugation</keyword>
<dbReference type="EMBL" id="BEZZ01000137">
    <property type="protein sequence ID" value="GCC26750.1"/>
    <property type="molecule type" value="Genomic_DNA"/>
</dbReference>
<dbReference type="OrthoDB" id="10258585at2759"/>
<dbReference type="Pfam" id="PF00076">
    <property type="entry name" value="RRM_1"/>
    <property type="match status" value="2"/>
</dbReference>
<dbReference type="GO" id="GO:0005686">
    <property type="term" value="C:U2 snRNP"/>
    <property type="evidence" value="ECO:0007669"/>
    <property type="project" value="TreeGrafter"/>
</dbReference>
<evidence type="ECO:0000256" key="15">
    <source>
        <dbReference type="ARBA" id="ARBA00023159"/>
    </source>
</evidence>
<dbReference type="InterPro" id="IPR034393">
    <property type="entry name" value="TatSF1-like"/>
</dbReference>
<dbReference type="OMA" id="DTDFRFG"/>
<evidence type="ECO:0000256" key="1">
    <source>
        <dbReference type="ARBA" id="ARBA00004123"/>
    </source>
</evidence>
<accession>A0A401S8U4</accession>
<keyword evidence="19" id="KW-0539">Nucleus</keyword>
<evidence type="ECO:0000256" key="16">
    <source>
        <dbReference type="ARBA" id="ARBA00023163"/>
    </source>
</evidence>
<dbReference type="FunFam" id="3.30.70.330:FF:000202">
    <property type="entry name" value="HIV Tat-specific factor 1"/>
    <property type="match status" value="1"/>
</dbReference>
<feature type="region of interest" description="Disordered" evidence="23">
    <location>
        <begin position="17"/>
        <end position="62"/>
    </location>
</feature>
<evidence type="ECO:0000256" key="10">
    <source>
        <dbReference type="ARBA" id="ARBA00022763"/>
    </source>
</evidence>
<evidence type="ECO:0000256" key="11">
    <source>
        <dbReference type="ARBA" id="ARBA00022843"/>
    </source>
</evidence>
<feature type="region of interest" description="Disordered" evidence="23">
    <location>
        <begin position="319"/>
        <end position="434"/>
    </location>
</feature>
<dbReference type="SUPFAM" id="SSF54928">
    <property type="entry name" value="RNA-binding domain, RBD"/>
    <property type="match status" value="2"/>
</dbReference>
<feature type="compositionally biased region" description="Polar residues" evidence="23">
    <location>
        <begin position="353"/>
        <end position="383"/>
    </location>
</feature>
<keyword evidence="13" id="KW-0007">Acetylation</keyword>
<evidence type="ECO:0000256" key="4">
    <source>
        <dbReference type="ARBA" id="ARBA00022454"/>
    </source>
</evidence>
<keyword evidence="7" id="KW-0507">mRNA processing</keyword>
<dbReference type="SMART" id="SM00361">
    <property type="entry name" value="RRM_1"/>
    <property type="match status" value="1"/>
</dbReference>
<keyword evidence="15" id="KW-0010">Activator</keyword>
<keyword evidence="26" id="KW-1185">Reference proteome</keyword>
<keyword evidence="18" id="KW-0234">DNA repair</keyword>
<keyword evidence="5" id="KW-1017">Isopeptide bond</keyword>
<dbReference type="PROSITE" id="PS50102">
    <property type="entry name" value="RRM"/>
    <property type="match status" value="2"/>
</dbReference>
<feature type="compositionally biased region" description="Basic and acidic residues" evidence="23">
    <location>
        <begin position="50"/>
        <end position="62"/>
    </location>
</feature>
<keyword evidence="10" id="KW-0227">DNA damage</keyword>
<dbReference type="CDD" id="cd12282">
    <property type="entry name" value="RRM2_TatSF1_like"/>
    <property type="match status" value="1"/>
</dbReference>
<evidence type="ECO:0000256" key="18">
    <source>
        <dbReference type="ARBA" id="ARBA00023204"/>
    </source>
</evidence>
<reference evidence="25 26" key="1">
    <citation type="journal article" date="2018" name="Nat. Ecol. Evol.">
        <title>Shark genomes provide insights into elasmobranch evolution and the origin of vertebrates.</title>
        <authorList>
            <person name="Hara Y"/>
            <person name="Yamaguchi K"/>
            <person name="Onimaru K"/>
            <person name="Kadota M"/>
            <person name="Koyanagi M"/>
            <person name="Keeley SD"/>
            <person name="Tatsumi K"/>
            <person name="Tanaka K"/>
            <person name="Motone F"/>
            <person name="Kageyama Y"/>
            <person name="Nozu R"/>
            <person name="Adachi N"/>
            <person name="Nishimura O"/>
            <person name="Nakagawa R"/>
            <person name="Tanegashima C"/>
            <person name="Kiyatake I"/>
            <person name="Matsumoto R"/>
            <person name="Murakumo K"/>
            <person name="Nishida K"/>
            <person name="Terakita A"/>
            <person name="Kuratani S"/>
            <person name="Sato K"/>
            <person name="Hyodo S Kuraku.S."/>
        </authorList>
    </citation>
    <scope>NUCLEOTIDE SEQUENCE [LARGE SCALE GENOMIC DNA]</scope>
</reference>
<evidence type="ECO:0000256" key="23">
    <source>
        <dbReference type="SAM" id="MobiDB-lite"/>
    </source>
</evidence>
<dbReference type="STRING" id="137246.A0A401S8U4"/>
<sequence>MITEDFLATYHANYGYIEENPENTGNSTTETEKTAAVIQKSSQNNTPQGDPKESKQKGEKRKVDAGWIDVEEQRNTNVYVSGLPPDITNDEFVELMSKFGIIMQNPETEEYKIKLYKDKDGNLKGDGLCCYLKKESIDLALRFLDETELRGYKLHVEVAKFEMKGQYDASKKRKKSKDYKKKLLLQKKQLDWRPERKPGSSRLRCERVVILKNMFHPKDFEEDPLVLNEIRDDVRLECEKFGQVKKVLIFDRHPAGIASVAFKEPEQADQCILMLNGRWFGGRQITAETWDGVVDYQIEETVKEREYRLKSWESFLEGKSANDPKTTEASGQASLEVSAPPEDSTDRSEDNGKQSAGSLTPSADNENLSADTVTLSKDNTKPTVDSAALSGDHKHQDVIDSISDTEKAEEKWIEENLSTDSSIDGSVDDEEEEQ</sequence>
<feature type="domain" description="RRM" evidence="24">
    <location>
        <begin position="76"/>
        <end position="161"/>
    </location>
</feature>
<keyword evidence="16" id="KW-0804">Transcription</keyword>
<organism evidence="25 26">
    <name type="scientific">Chiloscyllium punctatum</name>
    <name type="common">Brownbanded bambooshark</name>
    <name type="synonym">Hemiscyllium punctatum</name>
    <dbReference type="NCBI Taxonomy" id="137246"/>
    <lineage>
        <taxon>Eukaryota</taxon>
        <taxon>Metazoa</taxon>
        <taxon>Chordata</taxon>
        <taxon>Craniata</taxon>
        <taxon>Vertebrata</taxon>
        <taxon>Chondrichthyes</taxon>
        <taxon>Elasmobranchii</taxon>
        <taxon>Galeomorphii</taxon>
        <taxon>Galeoidea</taxon>
        <taxon>Orectolobiformes</taxon>
        <taxon>Hemiscylliidae</taxon>
        <taxon>Chiloscyllium</taxon>
    </lineage>
</organism>
<evidence type="ECO:0000256" key="8">
    <source>
        <dbReference type="ARBA" id="ARBA00022728"/>
    </source>
</evidence>
<evidence type="ECO:0000256" key="17">
    <source>
        <dbReference type="ARBA" id="ARBA00023187"/>
    </source>
</evidence>
<dbReference type="InterPro" id="IPR000504">
    <property type="entry name" value="RRM_dom"/>
</dbReference>
<evidence type="ECO:0000256" key="6">
    <source>
        <dbReference type="ARBA" id="ARBA00022553"/>
    </source>
</evidence>
<evidence type="ECO:0000256" key="13">
    <source>
        <dbReference type="ARBA" id="ARBA00022990"/>
    </source>
</evidence>
<evidence type="ECO:0000256" key="12">
    <source>
        <dbReference type="ARBA" id="ARBA00022884"/>
    </source>
</evidence>
<gene>
    <name evidence="25" type="ORF">chiPu_0005170</name>
</gene>
<evidence type="ECO:0000256" key="9">
    <source>
        <dbReference type="ARBA" id="ARBA00022737"/>
    </source>
</evidence>
<dbReference type="GO" id="GO:0005684">
    <property type="term" value="C:U2-type spliceosomal complex"/>
    <property type="evidence" value="ECO:0007669"/>
    <property type="project" value="UniProtKB-ARBA"/>
</dbReference>
<evidence type="ECO:0000256" key="7">
    <source>
        <dbReference type="ARBA" id="ARBA00022664"/>
    </source>
</evidence>
<dbReference type="GO" id="GO:0005694">
    <property type="term" value="C:chromosome"/>
    <property type="evidence" value="ECO:0007669"/>
    <property type="project" value="UniProtKB-SubCell"/>
</dbReference>
<dbReference type="SMART" id="SM00360">
    <property type="entry name" value="RRM"/>
    <property type="match status" value="2"/>
</dbReference>
<keyword evidence="9" id="KW-0677">Repeat</keyword>
<dbReference type="PANTHER" id="PTHR15608">
    <property type="entry name" value="SPLICING FACTOR U2AF-ASSOCIATED PROTEIN 2"/>
    <property type="match status" value="1"/>
</dbReference>
<keyword evidence="17" id="KW-0508">mRNA splicing</keyword>
<dbReference type="CDD" id="cd12281">
    <property type="entry name" value="RRM1_TatSF1_like"/>
    <property type="match status" value="1"/>
</dbReference>
<dbReference type="Gene3D" id="3.30.70.330">
    <property type="match status" value="2"/>
</dbReference>
<dbReference type="InterPro" id="IPR035979">
    <property type="entry name" value="RBD_domain_sf"/>
</dbReference>
<dbReference type="InterPro" id="IPR034392">
    <property type="entry name" value="TatSF1-like_RRM1"/>
</dbReference>
<feature type="domain" description="RRM" evidence="24">
    <location>
        <begin position="207"/>
        <end position="292"/>
    </location>
</feature>
<dbReference type="AlphaFoldDB" id="A0A401S8U4"/>
<comment type="caution">
    <text evidence="25">The sequence shown here is derived from an EMBL/GenBank/DDBJ whole genome shotgun (WGS) entry which is preliminary data.</text>
</comment>
<dbReference type="GO" id="GO:0003723">
    <property type="term" value="F:RNA binding"/>
    <property type="evidence" value="ECO:0007669"/>
    <property type="project" value="UniProtKB-UniRule"/>
</dbReference>
<proteinExistence type="inferred from homology"/>
<comment type="subunit">
    <text evidence="20">Component of the 17S U2 SnRNP complex, a ribonucleoprotein complex that contains small nuclear RNA (snRNA) U2 and a number of specific proteins. Within the 17S U2 SnRNP complex, interacts (via UHM region) directly with SF3B1. Component of a complex which is at least composed of HTATSF1/Tat-SF1, the P-TEFb complex components CDK9 and CCNT1, RNA polymerase II, SUPT5H, and NCL/nucleolin. Interacts with GTF2F2/RAP30 and POLR2A. Interacts with TCERG1/CA150. Interacts with (poly-ADP-ribosylated) RPA1; promoting HTATSF1 recruitment to DNA damage sites. Interacts (when phosphorylated) with TOPBP1; promoting recruitment of TOPBP1 to DNA damage sites during S-phase.</text>
</comment>
<keyword evidence="12 22" id="KW-0694">RNA-binding</keyword>
<comment type="similarity">
    <text evidence="3">Belongs to the HTATSF1 family.</text>
</comment>
<evidence type="ECO:0000256" key="20">
    <source>
        <dbReference type="ARBA" id="ARBA00062124"/>
    </source>
</evidence>
<comment type="subcellular location">
    <subcellularLocation>
        <location evidence="2">Chromosome</location>
    </subcellularLocation>
    <subcellularLocation>
        <location evidence="1">Nucleus</location>
    </subcellularLocation>
</comment>
<dbReference type="GO" id="GO:0006281">
    <property type="term" value="P:DNA repair"/>
    <property type="evidence" value="ECO:0007669"/>
    <property type="project" value="UniProtKB-KW"/>
</dbReference>
<keyword evidence="6" id="KW-0597">Phosphoprotein</keyword>
<evidence type="ECO:0000256" key="19">
    <source>
        <dbReference type="ARBA" id="ARBA00023242"/>
    </source>
</evidence>
<protein>
    <recommendedName>
        <fullName evidence="21">17S U2 SnRNP complex component HTATSF1</fullName>
    </recommendedName>
</protein>
<evidence type="ECO:0000256" key="3">
    <source>
        <dbReference type="ARBA" id="ARBA00007747"/>
    </source>
</evidence>
<evidence type="ECO:0000256" key="14">
    <source>
        <dbReference type="ARBA" id="ARBA00023015"/>
    </source>
</evidence>
<dbReference type="FunFam" id="3.30.70.330:FF:000105">
    <property type="entry name" value="HIV Tat-specific factor 1 homolog"/>
    <property type="match status" value="1"/>
</dbReference>
<feature type="compositionally biased region" description="Polar residues" evidence="23">
    <location>
        <begin position="39"/>
        <end position="48"/>
    </location>
</feature>
<dbReference type="GO" id="GO:0000398">
    <property type="term" value="P:mRNA splicing, via spliceosome"/>
    <property type="evidence" value="ECO:0007669"/>
    <property type="project" value="InterPro"/>
</dbReference>
<keyword evidence="4" id="KW-0158">Chromosome</keyword>
<dbReference type="Proteomes" id="UP000287033">
    <property type="component" value="Unassembled WGS sequence"/>
</dbReference>
<feature type="compositionally biased region" description="Basic and acidic residues" evidence="23">
    <location>
        <begin position="391"/>
        <end position="414"/>
    </location>
</feature>
<evidence type="ECO:0000256" key="5">
    <source>
        <dbReference type="ARBA" id="ARBA00022499"/>
    </source>
</evidence>
<evidence type="ECO:0000259" key="24">
    <source>
        <dbReference type="PROSITE" id="PS50102"/>
    </source>
</evidence>
<dbReference type="InterPro" id="IPR012677">
    <property type="entry name" value="Nucleotide-bd_a/b_plait_sf"/>
</dbReference>
<keyword evidence="14" id="KW-0805">Transcription regulation</keyword>
<evidence type="ECO:0000256" key="21">
    <source>
        <dbReference type="ARBA" id="ARBA00073773"/>
    </source>
</evidence>
<evidence type="ECO:0000256" key="2">
    <source>
        <dbReference type="ARBA" id="ARBA00004286"/>
    </source>
</evidence>
<evidence type="ECO:0000313" key="26">
    <source>
        <dbReference type="Proteomes" id="UP000287033"/>
    </source>
</evidence>